<dbReference type="InterPro" id="IPR053182">
    <property type="entry name" value="YobU-like_regulator"/>
</dbReference>
<proteinExistence type="predicted"/>
<dbReference type="SUPFAM" id="SSF55136">
    <property type="entry name" value="Probable bacterial effector-binding domain"/>
    <property type="match status" value="1"/>
</dbReference>
<dbReference type="Pfam" id="PF06445">
    <property type="entry name" value="GyrI-like"/>
    <property type="match status" value="1"/>
</dbReference>
<evidence type="ECO:0000259" key="1">
    <source>
        <dbReference type="SMART" id="SM00871"/>
    </source>
</evidence>
<feature type="domain" description="AraC effector-binding" evidence="1">
    <location>
        <begin position="3"/>
        <end position="167"/>
    </location>
</feature>
<organism evidence="2 3">
    <name type="scientific">Paenibacillus hexagrammi</name>
    <dbReference type="NCBI Taxonomy" id="2908839"/>
    <lineage>
        <taxon>Bacteria</taxon>
        <taxon>Bacillati</taxon>
        <taxon>Bacillota</taxon>
        <taxon>Bacilli</taxon>
        <taxon>Bacillales</taxon>
        <taxon>Paenibacillaceae</taxon>
        <taxon>Paenibacillus</taxon>
    </lineage>
</organism>
<evidence type="ECO:0000313" key="3">
    <source>
        <dbReference type="Proteomes" id="UP001649230"/>
    </source>
</evidence>
<evidence type="ECO:0000313" key="2">
    <source>
        <dbReference type="EMBL" id="UJF36289.1"/>
    </source>
</evidence>
<dbReference type="PANTHER" id="PTHR36444:SF3">
    <property type="entry name" value="TRANSCRIPTIONAL ACTIVATOR, PUTATIVE-RELATED"/>
    <property type="match status" value="1"/>
</dbReference>
<reference evidence="2 3" key="1">
    <citation type="journal article" date="2024" name="Int. J. Syst. Evol. Microbiol.">
        <title>Paenibacillus hexagrammi sp. nov., a novel bacterium isolated from the gut content of Hexagrammos agrammus.</title>
        <authorList>
            <person name="Jung H.K."/>
            <person name="Kim D.G."/>
            <person name="Zin H."/>
            <person name="Park J."/>
            <person name="Jung H."/>
            <person name="Kim Y.O."/>
            <person name="Kong H.J."/>
            <person name="Kim J.W."/>
            <person name="Kim Y.S."/>
        </authorList>
    </citation>
    <scope>NUCLEOTIDE SEQUENCE [LARGE SCALE GENOMIC DNA]</scope>
    <source>
        <strain evidence="2 3">YPD9-1</strain>
    </source>
</reference>
<dbReference type="PANTHER" id="PTHR36444">
    <property type="entry name" value="TRANSCRIPTIONAL REGULATOR PROTEIN YOBU-RELATED"/>
    <property type="match status" value="1"/>
</dbReference>
<dbReference type="InterPro" id="IPR011256">
    <property type="entry name" value="Reg_factor_effector_dom_sf"/>
</dbReference>
<accession>A0ABY3SRH3</accession>
<sequence>MILETKIVEKAAFSVIGQAETIHFDPSLPPSENTISQLWKEFNGRCCEIEGQVGFRAYGLVLHKPGSNPNDPFAYTAAVQVSGEASPPTGMIRLEVPAARYAVVTLRGPLDEISQGFQYFWGQWLPASPYEYDGGTLTGKYEFEFYDQRCTTPDDPNSEIDLYFPVRGKVE</sequence>
<dbReference type="EMBL" id="CP090978">
    <property type="protein sequence ID" value="UJF36289.1"/>
    <property type="molecule type" value="Genomic_DNA"/>
</dbReference>
<dbReference type="RefSeq" id="WP_235122842.1">
    <property type="nucleotide sequence ID" value="NZ_CP090978.1"/>
</dbReference>
<gene>
    <name evidence="2" type="ORF">L0M14_07075</name>
</gene>
<dbReference type="SMART" id="SM00871">
    <property type="entry name" value="AraC_E_bind"/>
    <property type="match status" value="1"/>
</dbReference>
<protein>
    <submittedName>
        <fullName evidence="2">GyrI-like domain-containing protein</fullName>
    </submittedName>
</protein>
<dbReference type="InterPro" id="IPR029442">
    <property type="entry name" value="GyrI-like"/>
</dbReference>
<dbReference type="Gene3D" id="3.20.80.10">
    <property type="entry name" value="Regulatory factor, effector binding domain"/>
    <property type="match status" value="1"/>
</dbReference>
<name>A0ABY3SRH3_9BACL</name>
<dbReference type="InterPro" id="IPR010499">
    <property type="entry name" value="AraC_E-bd"/>
</dbReference>
<dbReference type="Proteomes" id="UP001649230">
    <property type="component" value="Chromosome"/>
</dbReference>
<keyword evidence="3" id="KW-1185">Reference proteome</keyword>